<dbReference type="PROSITE" id="PS51186">
    <property type="entry name" value="GNAT"/>
    <property type="match status" value="1"/>
</dbReference>
<dbReference type="Pfam" id="PF00583">
    <property type="entry name" value="Acetyltransf_1"/>
    <property type="match status" value="1"/>
</dbReference>
<dbReference type="InterPro" id="IPR016181">
    <property type="entry name" value="Acyl_CoA_acyltransferase"/>
</dbReference>
<dbReference type="SUPFAM" id="SSF55729">
    <property type="entry name" value="Acyl-CoA N-acyltransferases (Nat)"/>
    <property type="match status" value="1"/>
</dbReference>
<keyword evidence="3" id="KW-1185">Reference proteome</keyword>
<evidence type="ECO:0000313" key="2">
    <source>
        <dbReference type="EMBL" id="WNQ11127.1"/>
    </source>
</evidence>
<keyword evidence="2" id="KW-0012">Acyltransferase</keyword>
<evidence type="ECO:0000313" key="3">
    <source>
        <dbReference type="Proteomes" id="UP001305702"/>
    </source>
</evidence>
<name>A0AA96REQ3_9BACL</name>
<evidence type="ECO:0000259" key="1">
    <source>
        <dbReference type="PROSITE" id="PS51186"/>
    </source>
</evidence>
<sequence>MKAGVPFRLVPMEEEHAREICTWHYDPPYDLYNWKAWEEMQENGEEFADPFIRKEQYRAVLDEHGQLAGFAQFFPMVGVTRLGLGMKPQLCGSGSGTAFVRAIAREAVRLNPGHEIDLEVLVWNERAQRAYVKAGFRRTDAYERLTPTGPADFYCMVYEEGEAV</sequence>
<dbReference type="Proteomes" id="UP001305702">
    <property type="component" value="Chromosome"/>
</dbReference>
<reference evidence="2 3" key="1">
    <citation type="submission" date="2022-02" db="EMBL/GenBank/DDBJ databases">
        <title>Paenibacillus sp. MBLB1776 Whole Genome Shotgun Sequencing.</title>
        <authorList>
            <person name="Hwang C.Y."/>
            <person name="Cho E.-S."/>
            <person name="Seo M.-J."/>
        </authorList>
    </citation>
    <scope>NUCLEOTIDE SEQUENCE [LARGE SCALE GENOMIC DNA]</scope>
    <source>
        <strain evidence="2 3">MBLB1776</strain>
    </source>
</reference>
<proteinExistence type="predicted"/>
<dbReference type="RefSeq" id="WP_315604903.1">
    <property type="nucleotide sequence ID" value="NZ_CP130318.1"/>
</dbReference>
<dbReference type="AlphaFoldDB" id="A0AA96REQ3"/>
<gene>
    <name evidence="2" type="ORF">MJA45_26600</name>
</gene>
<dbReference type="Gene3D" id="3.40.630.30">
    <property type="match status" value="1"/>
</dbReference>
<dbReference type="EMBL" id="CP130318">
    <property type="protein sequence ID" value="WNQ11127.1"/>
    <property type="molecule type" value="Genomic_DNA"/>
</dbReference>
<accession>A0AA96REQ3</accession>
<dbReference type="EC" id="2.3.1.-" evidence="2"/>
<organism evidence="2 3">
    <name type="scientific">Paenibacillus aurantius</name>
    <dbReference type="NCBI Taxonomy" id="2918900"/>
    <lineage>
        <taxon>Bacteria</taxon>
        <taxon>Bacillati</taxon>
        <taxon>Bacillota</taxon>
        <taxon>Bacilli</taxon>
        <taxon>Bacillales</taxon>
        <taxon>Paenibacillaceae</taxon>
        <taxon>Paenibacillus</taxon>
    </lineage>
</organism>
<dbReference type="KEGG" id="paun:MJA45_26600"/>
<dbReference type="GO" id="GO:0016747">
    <property type="term" value="F:acyltransferase activity, transferring groups other than amino-acyl groups"/>
    <property type="evidence" value="ECO:0007669"/>
    <property type="project" value="InterPro"/>
</dbReference>
<keyword evidence="2" id="KW-0808">Transferase</keyword>
<feature type="domain" description="N-acetyltransferase" evidence="1">
    <location>
        <begin position="7"/>
        <end position="161"/>
    </location>
</feature>
<protein>
    <submittedName>
        <fullName evidence="2">GNAT family N-acetyltransferase</fullName>
        <ecNumber evidence="2">2.3.1.-</ecNumber>
    </submittedName>
</protein>
<dbReference type="InterPro" id="IPR000182">
    <property type="entry name" value="GNAT_dom"/>
</dbReference>